<keyword evidence="3" id="KW-1185">Reference proteome</keyword>
<dbReference type="Pfam" id="PF05751">
    <property type="entry name" value="FixH"/>
    <property type="match status" value="1"/>
</dbReference>
<name>A0ABQ0C6Y7_9PROT</name>
<reference evidence="2 3" key="2">
    <citation type="submission" date="2024-09" db="EMBL/GenBank/DDBJ databases">
        <title>Draft genome sequence of Candidatus Magnetaquicoccaceae bacterium FCR-1.</title>
        <authorList>
            <person name="Shimoshige H."/>
            <person name="Shimamura S."/>
            <person name="Taoka A."/>
            <person name="Kobayashi H."/>
            <person name="Maekawa T."/>
        </authorList>
    </citation>
    <scope>NUCLEOTIDE SEQUENCE [LARGE SCALE GENOMIC DNA]</scope>
    <source>
        <strain evidence="2 3">FCR-1</strain>
    </source>
</reference>
<protein>
    <recommendedName>
        <fullName evidence="4">Nitrogen fixation protein FixH</fullName>
    </recommendedName>
</protein>
<evidence type="ECO:0000313" key="3">
    <source>
        <dbReference type="Proteomes" id="UP001628193"/>
    </source>
</evidence>
<evidence type="ECO:0000313" key="2">
    <source>
        <dbReference type="EMBL" id="GAB0056653.1"/>
    </source>
</evidence>
<dbReference type="RefSeq" id="WP_420904375.1">
    <property type="nucleotide sequence ID" value="NZ_BAAFGK010000004.1"/>
</dbReference>
<gene>
    <name evidence="2" type="ORF">SIID45300_00961</name>
</gene>
<evidence type="ECO:0008006" key="4">
    <source>
        <dbReference type="Google" id="ProtNLM"/>
    </source>
</evidence>
<accession>A0ABQ0C6Y7</accession>
<keyword evidence="1" id="KW-1133">Transmembrane helix</keyword>
<reference evidence="2 3" key="1">
    <citation type="submission" date="2024-05" db="EMBL/GenBank/DDBJ databases">
        <authorList>
            <consortium name="Candidatus Magnetaquicoccaceae bacterium FCR-1 genome sequencing consortium"/>
            <person name="Shimoshige H."/>
            <person name="Shimamura S."/>
            <person name="Taoka A."/>
            <person name="Kobayashi H."/>
            <person name="Maekawa T."/>
        </authorList>
    </citation>
    <scope>NUCLEOTIDE SEQUENCE [LARGE SCALE GENOMIC DNA]</scope>
    <source>
        <strain evidence="2 3">FCR-1</strain>
    </source>
</reference>
<organism evidence="2 3">
    <name type="scientific">Candidatus Magnetaquiglobus chichijimensis</name>
    <dbReference type="NCBI Taxonomy" id="3141448"/>
    <lineage>
        <taxon>Bacteria</taxon>
        <taxon>Pseudomonadati</taxon>
        <taxon>Pseudomonadota</taxon>
        <taxon>Magnetococcia</taxon>
        <taxon>Magnetococcales</taxon>
        <taxon>Candidatus Magnetaquicoccaceae</taxon>
        <taxon>Candidatus Magnetaquiglobus</taxon>
    </lineage>
</organism>
<comment type="caution">
    <text evidence="2">The sequence shown here is derived from an EMBL/GenBank/DDBJ whole genome shotgun (WGS) entry which is preliminary data.</text>
</comment>
<evidence type="ECO:0000256" key="1">
    <source>
        <dbReference type="SAM" id="Phobius"/>
    </source>
</evidence>
<keyword evidence="1" id="KW-0472">Membrane</keyword>
<dbReference type="EMBL" id="BAAFGK010000004">
    <property type="protein sequence ID" value="GAB0056653.1"/>
    <property type="molecule type" value="Genomic_DNA"/>
</dbReference>
<keyword evidence="1" id="KW-0812">Transmembrane</keyword>
<dbReference type="Proteomes" id="UP001628193">
    <property type="component" value="Unassembled WGS sequence"/>
</dbReference>
<feature type="transmembrane region" description="Helical" evidence="1">
    <location>
        <begin position="20"/>
        <end position="42"/>
    </location>
</feature>
<sequence>METTTEDGTRKRGFRLEPWPTAIVLFFTVVFVVNAIFVRLSLDSWTGVVTDKAYDKGLAYNQVLKAQQEQDAMGWRVTLDDGALKVGSEAPLLLTVLDRQGSPLVGANVEGTLVRPVQQGYDRDFVMKEIAPGRYKTGLMVPLSGVWELRVRVSGTGGEYRLARRIQVSASVQGG</sequence>
<proteinExistence type="predicted"/>
<dbReference type="InterPro" id="IPR008620">
    <property type="entry name" value="FixH"/>
</dbReference>